<evidence type="ECO:0000259" key="1">
    <source>
        <dbReference type="Pfam" id="PF07727"/>
    </source>
</evidence>
<dbReference type="Proteomes" id="UP000325315">
    <property type="component" value="Unassembled WGS sequence"/>
</dbReference>
<name>A0A5B6WHU9_9ROSI</name>
<evidence type="ECO:0000313" key="2">
    <source>
        <dbReference type="EMBL" id="KAA3480788.1"/>
    </source>
</evidence>
<organism evidence="2 3">
    <name type="scientific">Gossypium australe</name>
    <dbReference type="NCBI Taxonomy" id="47621"/>
    <lineage>
        <taxon>Eukaryota</taxon>
        <taxon>Viridiplantae</taxon>
        <taxon>Streptophyta</taxon>
        <taxon>Embryophyta</taxon>
        <taxon>Tracheophyta</taxon>
        <taxon>Spermatophyta</taxon>
        <taxon>Magnoliopsida</taxon>
        <taxon>eudicotyledons</taxon>
        <taxon>Gunneridae</taxon>
        <taxon>Pentapetalae</taxon>
        <taxon>rosids</taxon>
        <taxon>malvids</taxon>
        <taxon>Malvales</taxon>
        <taxon>Malvaceae</taxon>
        <taxon>Malvoideae</taxon>
        <taxon>Gossypium</taxon>
    </lineage>
</organism>
<gene>
    <name evidence="2" type="ORF">EPI10_021201</name>
</gene>
<dbReference type="EMBL" id="SMMG02000003">
    <property type="protein sequence ID" value="KAA3480788.1"/>
    <property type="molecule type" value="Genomic_DNA"/>
</dbReference>
<dbReference type="Pfam" id="PF07727">
    <property type="entry name" value="RVT_2"/>
    <property type="match status" value="1"/>
</dbReference>
<dbReference type="InterPro" id="IPR013103">
    <property type="entry name" value="RVT_2"/>
</dbReference>
<protein>
    <submittedName>
        <fullName evidence="2">Protein detoxification 35</fullName>
    </submittedName>
</protein>
<feature type="domain" description="Reverse transcriptase Ty1/copia-type" evidence="1">
    <location>
        <begin position="15"/>
        <end position="77"/>
    </location>
</feature>
<keyword evidence="3" id="KW-1185">Reference proteome</keyword>
<accession>A0A5B6WHU9</accession>
<comment type="caution">
    <text evidence="2">The sequence shown here is derived from an EMBL/GenBank/DDBJ whole genome shotgun (WGS) entry which is preliminary data.</text>
</comment>
<dbReference type="AlphaFoldDB" id="A0A5B6WHU9"/>
<proteinExistence type="predicted"/>
<reference evidence="3" key="1">
    <citation type="journal article" date="2019" name="Plant Biotechnol. J.">
        <title>Genome sequencing of the Australian wild diploid species Gossypium australe highlights disease resistance and delayed gland morphogenesis.</title>
        <authorList>
            <person name="Cai Y."/>
            <person name="Cai X."/>
            <person name="Wang Q."/>
            <person name="Wang P."/>
            <person name="Zhang Y."/>
            <person name="Cai C."/>
            <person name="Xu Y."/>
            <person name="Wang K."/>
            <person name="Zhou Z."/>
            <person name="Wang C."/>
            <person name="Geng S."/>
            <person name="Li B."/>
            <person name="Dong Q."/>
            <person name="Hou Y."/>
            <person name="Wang H."/>
            <person name="Ai P."/>
            <person name="Liu Z."/>
            <person name="Yi F."/>
            <person name="Sun M."/>
            <person name="An G."/>
            <person name="Cheng J."/>
            <person name="Zhang Y."/>
            <person name="Shi Q."/>
            <person name="Xie Y."/>
            <person name="Shi X."/>
            <person name="Chang Y."/>
            <person name="Huang F."/>
            <person name="Chen Y."/>
            <person name="Hong S."/>
            <person name="Mi L."/>
            <person name="Sun Q."/>
            <person name="Zhang L."/>
            <person name="Zhou B."/>
            <person name="Peng R."/>
            <person name="Zhang X."/>
            <person name="Liu F."/>
        </authorList>
    </citation>
    <scope>NUCLEOTIDE SEQUENCE [LARGE SCALE GENOMIC DNA]</scope>
    <source>
        <strain evidence="3">cv. PA1801</strain>
    </source>
</reference>
<evidence type="ECO:0000313" key="3">
    <source>
        <dbReference type="Proteomes" id="UP000325315"/>
    </source>
</evidence>
<sequence>MHSCMAIYMRRFIWTSLRDFANRGSTMELKIHRSSGGNSIVILLVYVDNLLITVNDIEIISELKNVLYQNFKMKYLGLSWDRSDTIQQGYYFTEPKGIHIRVNSRGWIRRGEASEHSTGTKPKAHIVEYDECTKLNNDNDKLILDRPLGRLLYLKITRPDISFTIQHLSQFMHKLGDSLISRKPNKQSMVSCLSEEA</sequence>
<dbReference type="OrthoDB" id="1001503at2759"/>